<sequence>MIKNFKVKKKEEAIRLDKWLKKNFSSLKQSFIEKNIRKKNILVNKLKKISSYKLIYQDEITILNFDQEKYKHFPPIKKLHIIPKKLQELFNSSIVYENNNFIILNKWTGIATQGGSKINVSIDHIIKNISPNYNLVHRLDRETSGLLIIAKNLEYTKIFGHMFKYQEIEKKYLALCQGKPKNSESIVDLDIKDKKKDNLKHKTKTYYKVLNVKNNLSQILFVPKTGKTHQLRIVSKKLGCPIVGDTKYNIRQKFKNEKLKLNAHLLRFKIKRKIYEFSSILPIHFQDFINKNHLPSITLRDIRL</sequence>
<reference evidence="6" key="1">
    <citation type="submission" date="2018-05" db="EMBL/GenBank/DDBJ databases">
        <authorList>
            <person name="Lanie J.A."/>
            <person name="Ng W.-L."/>
            <person name="Kazmierczak K.M."/>
            <person name="Andrzejewski T.M."/>
            <person name="Davidsen T.M."/>
            <person name="Wayne K.J."/>
            <person name="Tettelin H."/>
            <person name="Glass J.I."/>
            <person name="Rusch D."/>
            <person name="Podicherti R."/>
            <person name="Tsui H.-C.T."/>
            <person name="Winkler M.E."/>
        </authorList>
    </citation>
    <scope>NUCLEOTIDE SEQUENCE</scope>
</reference>
<dbReference type="SUPFAM" id="SSF55120">
    <property type="entry name" value="Pseudouridine synthase"/>
    <property type="match status" value="1"/>
</dbReference>
<dbReference type="InterPro" id="IPR050188">
    <property type="entry name" value="RluA_PseudoU_synthase"/>
</dbReference>
<evidence type="ECO:0000313" key="6">
    <source>
        <dbReference type="EMBL" id="SVA31185.1"/>
    </source>
</evidence>
<dbReference type="PANTHER" id="PTHR21600:SF81">
    <property type="entry name" value="21S RRNA PSEUDOURIDINE(2819) SYNTHASE"/>
    <property type="match status" value="1"/>
</dbReference>
<protein>
    <recommendedName>
        <fullName evidence="5">Pseudouridine synthase RsuA/RluA-like domain-containing protein</fullName>
    </recommendedName>
</protein>
<dbReference type="Gene3D" id="3.10.290.10">
    <property type="entry name" value="RNA-binding S4 domain"/>
    <property type="match status" value="1"/>
</dbReference>
<dbReference type="Gene3D" id="3.30.2350.10">
    <property type="entry name" value="Pseudouridine synthase"/>
    <property type="match status" value="1"/>
</dbReference>
<dbReference type="GO" id="GO:0009982">
    <property type="term" value="F:pseudouridine synthase activity"/>
    <property type="evidence" value="ECO:0007669"/>
    <property type="project" value="InterPro"/>
</dbReference>
<dbReference type="AlphaFoldDB" id="A0A381USP0"/>
<accession>A0A381USP0</accession>
<dbReference type="InterPro" id="IPR036986">
    <property type="entry name" value="S4_RNA-bd_sf"/>
</dbReference>
<keyword evidence="4" id="KW-0413">Isomerase</keyword>
<dbReference type="PROSITE" id="PS50889">
    <property type="entry name" value="S4"/>
    <property type="match status" value="1"/>
</dbReference>
<comment type="similarity">
    <text evidence="2">Belongs to the pseudouridine synthase RluA family.</text>
</comment>
<name>A0A381USP0_9ZZZZ</name>
<evidence type="ECO:0000256" key="2">
    <source>
        <dbReference type="ARBA" id="ARBA00010876"/>
    </source>
</evidence>
<gene>
    <name evidence="6" type="ORF">METZ01_LOCUS84039</name>
</gene>
<proteinExistence type="inferred from homology"/>
<dbReference type="PANTHER" id="PTHR21600">
    <property type="entry name" value="MITOCHONDRIAL RNA PSEUDOURIDINE SYNTHASE"/>
    <property type="match status" value="1"/>
</dbReference>
<keyword evidence="3" id="KW-0496">Mitochondrion</keyword>
<evidence type="ECO:0000256" key="3">
    <source>
        <dbReference type="ARBA" id="ARBA00023128"/>
    </source>
</evidence>
<dbReference type="GO" id="GO:0000455">
    <property type="term" value="P:enzyme-directed rRNA pseudouridine synthesis"/>
    <property type="evidence" value="ECO:0007669"/>
    <property type="project" value="TreeGrafter"/>
</dbReference>
<evidence type="ECO:0000259" key="5">
    <source>
        <dbReference type="Pfam" id="PF00849"/>
    </source>
</evidence>
<evidence type="ECO:0000256" key="1">
    <source>
        <dbReference type="ARBA" id="ARBA00004173"/>
    </source>
</evidence>
<dbReference type="InterPro" id="IPR020103">
    <property type="entry name" value="PsdUridine_synth_cat_dom_sf"/>
</dbReference>
<dbReference type="CDD" id="cd02869">
    <property type="entry name" value="PseudoU_synth_RluA_like"/>
    <property type="match status" value="1"/>
</dbReference>
<dbReference type="GO" id="GO:0005739">
    <property type="term" value="C:mitochondrion"/>
    <property type="evidence" value="ECO:0007669"/>
    <property type="project" value="UniProtKB-SubCell"/>
</dbReference>
<dbReference type="Pfam" id="PF00849">
    <property type="entry name" value="PseudoU_synth_2"/>
    <property type="match status" value="1"/>
</dbReference>
<dbReference type="InterPro" id="IPR006224">
    <property type="entry name" value="PsdUridine_synth_RluA-like_CS"/>
</dbReference>
<feature type="domain" description="Pseudouridine synthase RsuA/RluA-like" evidence="5">
    <location>
        <begin position="100"/>
        <end position="234"/>
    </location>
</feature>
<dbReference type="EMBL" id="UINC01007059">
    <property type="protein sequence ID" value="SVA31185.1"/>
    <property type="molecule type" value="Genomic_DNA"/>
</dbReference>
<comment type="subcellular location">
    <subcellularLocation>
        <location evidence="1">Mitochondrion</location>
    </subcellularLocation>
</comment>
<organism evidence="6">
    <name type="scientific">marine metagenome</name>
    <dbReference type="NCBI Taxonomy" id="408172"/>
    <lineage>
        <taxon>unclassified sequences</taxon>
        <taxon>metagenomes</taxon>
        <taxon>ecological metagenomes</taxon>
    </lineage>
</organism>
<dbReference type="PROSITE" id="PS01129">
    <property type="entry name" value="PSI_RLU"/>
    <property type="match status" value="1"/>
</dbReference>
<dbReference type="GO" id="GO:0003723">
    <property type="term" value="F:RNA binding"/>
    <property type="evidence" value="ECO:0007669"/>
    <property type="project" value="InterPro"/>
</dbReference>
<evidence type="ECO:0000256" key="4">
    <source>
        <dbReference type="ARBA" id="ARBA00023235"/>
    </source>
</evidence>
<dbReference type="InterPro" id="IPR006145">
    <property type="entry name" value="PsdUridine_synth_RsuA/RluA"/>
</dbReference>